<sequence>MRLLRAIFATSCLLMAQGSNAQRITSQNWILDLNGQTNEAHTANDSKSSFGVFCSGEKCLFYLHQALKCEPGTKYSVLMNSQTISTALSMECTQIGANLFQILDPFEAVLRATQVGETIGFAVALQSGAFAVTRFSLIGAKPAIERTLLEAAKSKLIPPKASPENTPKSTPKTTPKSTPKDISI</sequence>
<organism evidence="3 4">
    <name type="scientific">Polynucleobacter brandtiae</name>
    <dbReference type="NCBI Taxonomy" id="1938816"/>
    <lineage>
        <taxon>Bacteria</taxon>
        <taxon>Pseudomonadati</taxon>
        <taxon>Pseudomonadota</taxon>
        <taxon>Betaproteobacteria</taxon>
        <taxon>Burkholderiales</taxon>
        <taxon>Burkholderiaceae</taxon>
        <taxon>Polynucleobacter</taxon>
    </lineage>
</organism>
<dbReference type="Proteomes" id="UP000229366">
    <property type="component" value="Unassembled WGS sequence"/>
</dbReference>
<accession>A0A2M8VIK7</accession>
<feature type="compositionally biased region" description="Low complexity" evidence="1">
    <location>
        <begin position="166"/>
        <end position="177"/>
    </location>
</feature>
<gene>
    <name evidence="3" type="ORF">B0G85_2007</name>
</gene>
<evidence type="ECO:0000313" key="4">
    <source>
        <dbReference type="Proteomes" id="UP000229366"/>
    </source>
</evidence>
<name>A0A2M8VIK7_9BURK</name>
<feature type="region of interest" description="Disordered" evidence="1">
    <location>
        <begin position="155"/>
        <end position="184"/>
    </location>
</feature>
<feature type="chain" id="PRO_5014805722" evidence="2">
    <location>
        <begin position="22"/>
        <end position="184"/>
    </location>
</feature>
<protein>
    <submittedName>
        <fullName evidence="3">Uncharacterized protein</fullName>
    </submittedName>
</protein>
<evidence type="ECO:0000256" key="2">
    <source>
        <dbReference type="SAM" id="SignalP"/>
    </source>
</evidence>
<keyword evidence="2" id="KW-0732">Signal</keyword>
<keyword evidence="4" id="KW-1185">Reference proteome</keyword>
<reference evidence="3 4" key="1">
    <citation type="submission" date="2017-11" db="EMBL/GenBank/DDBJ databases">
        <title>Genomic Encyclopedia of Type Strains, Phase III (KMG-III): the genomes of soil and plant-associated and newly described type strains.</title>
        <authorList>
            <person name="Whitman W."/>
        </authorList>
    </citation>
    <scope>NUCLEOTIDE SEQUENCE [LARGE SCALE GENOMIC DNA]</scope>
    <source>
        <strain evidence="3 4">UB-Domo-W1</strain>
    </source>
</reference>
<comment type="caution">
    <text evidence="3">The sequence shown here is derived from an EMBL/GenBank/DDBJ whole genome shotgun (WGS) entry which is preliminary data.</text>
</comment>
<evidence type="ECO:0000313" key="3">
    <source>
        <dbReference type="EMBL" id="PJI76625.1"/>
    </source>
</evidence>
<evidence type="ECO:0000256" key="1">
    <source>
        <dbReference type="SAM" id="MobiDB-lite"/>
    </source>
</evidence>
<dbReference type="EMBL" id="PGTX01000007">
    <property type="protein sequence ID" value="PJI76625.1"/>
    <property type="molecule type" value="Genomic_DNA"/>
</dbReference>
<dbReference type="AlphaFoldDB" id="A0A2M8VIK7"/>
<feature type="signal peptide" evidence="2">
    <location>
        <begin position="1"/>
        <end position="21"/>
    </location>
</feature>
<proteinExistence type="predicted"/>